<feature type="domain" description="Tellurite resistance methyltransferase TehB-like" evidence="1">
    <location>
        <begin position="28"/>
        <end position="75"/>
    </location>
</feature>
<organism evidence="2">
    <name type="scientific">hydrothermal vent metagenome</name>
    <dbReference type="NCBI Taxonomy" id="652676"/>
    <lineage>
        <taxon>unclassified sequences</taxon>
        <taxon>metagenomes</taxon>
        <taxon>ecological metagenomes</taxon>
    </lineage>
</organism>
<dbReference type="Pfam" id="PF03848">
    <property type="entry name" value="TehB"/>
    <property type="match status" value="1"/>
</dbReference>
<name>A0A3B0UFL7_9ZZZZ</name>
<proteinExistence type="predicted"/>
<evidence type="ECO:0000313" key="2">
    <source>
        <dbReference type="EMBL" id="VAW25392.1"/>
    </source>
</evidence>
<dbReference type="AlphaFoldDB" id="A0A3B0UFL7"/>
<dbReference type="InterPro" id="IPR015985">
    <property type="entry name" value="TehB-like_dom"/>
</dbReference>
<dbReference type="SUPFAM" id="SSF53335">
    <property type="entry name" value="S-adenosyl-L-methionine-dependent methyltransferases"/>
    <property type="match status" value="1"/>
</dbReference>
<accession>A0A3B0UFL7</accession>
<dbReference type="InterPro" id="IPR029063">
    <property type="entry name" value="SAM-dependent_MTases_sf"/>
</dbReference>
<protein>
    <recommendedName>
        <fullName evidence="1">Tellurite resistance methyltransferase TehB-like domain-containing protein</fullName>
    </recommendedName>
</protein>
<feature type="non-terminal residue" evidence="2">
    <location>
        <position position="75"/>
    </location>
</feature>
<gene>
    <name evidence="2" type="ORF">MNBD_BACTEROID04-1899</name>
</gene>
<sequence length="75" mass="8903">MLAFKKIMNKNKDWFESWFDTSYYYILYAHRDYSEAQKFIQNITAVLNLKKDDILLDLGCGKGRHAIYLNSLGFN</sequence>
<dbReference type="Gene3D" id="3.40.50.150">
    <property type="entry name" value="Vaccinia Virus protein VP39"/>
    <property type="match status" value="1"/>
</dbReference>
<dbReference type="EMBL" id="UOER01000387">
    <property type="protein sequence ID" value="VAW25392.1"/>
    <property type="molecule type" value="Genomic_DNA"/>
</dbReference>
<evidence type="ECO:0000259" key="1">
    <source>
        <dbReference type="Pfam" id="PF03848"/>
    </source>
</evidence>
<reference evidence="2" key="1">
    <citation type="submission" date="2018-06" db="EMBL/GenBank/DDBJ databases">
        <authorList>
            <person name="Zhirakovskaya E."/>
        </authorList>
    </citation>
    <scope>NUCLEOTIDE SEQUENCE</scope>
</reference>